<dbReference type="CDD" id="cd06259">
    <property type="entry name" value="YdcF-like"/>
    <property type="match status" value="1"/>
</dbReference>
<dbReference type="Gene3D" id="3.40.50.620">
    <property type="entry name" value="HUPs"/>
    <property type="match status" value="1"/>
</dbReference>
<feature type="transmembrane region" description="Helical" evidence="1">
    <location>
        <begin position="37"/>
        <end position="55"/>
    </location>
</feature>
<dbReference type="InterPro" id="IPR014729">
    <property type="entry name" value="Rossmann-like_a/b/a_fold"/>
</dbReference>
<dbReference type="RefSeq" id="WP_323306582.1">
    <property type="nucleotide sequence ID" value="NZ_JAYGHX010000014.1"/>
</dbReference>
<comment type="caution">
    <text evidence="3">The sequence shown here is derived from an EMBL/GenBank/DDBJ whole genome shotgun (WGS) entry which is preliminary data.</text>
</comment>
<keyword evidence="1" id="KW-1133">Transmembrane helix</keyword>
<keyword evidence="1" id="KW-0812">Transmembrane</keyword>
<feature type="domain" description="DUF218" evidence="2">
    <location>
        <begin position="78"/>
        <end position="256"/>
    </location>
</feature>
<dbReference type="PANTHER" id="PTHR30336:SF4">
    <property type="entry name" value="ENVELOPE BIOGENESIS FACTOR ELYC"/>
    <property type="match status" value="1"/>
</dbReference>
<accession>A0ABU5RY68</accession>
<organism evidence="3 4">
    <name type="scientific">Cyanobium gracile UHCC 0139</name>
    <dbReference type="NCBI Taxonomy" id="3110308"/>
    <lineage>
        <taxon>Bacteria</taxon>
        <taxon>Bacillati</taxon>
        <taxon>Cyanobacteriota</taxon>
        <taxon>Cyanophyceae</taxon>
        <taxon>Synechococcales</taxon>
        <taxon>Prochlorococcaceae</taxon>
        <taxon>Cyanobium</taxon>
    </lineage>
</organism>
<keyword evidence="4" id="KW-1185">Reference proteome</keyword>
<proteinExistence type="predicted"/>
<dbReference type="EMBL" id="JAYGHX010000014">
    <property type="protein sequence ID" value="MEA5392646.1"/>
    <property type="molecule type" value="Genomic_DNA"/>
</dbReference>
<protein>
    <submittedName>
        <fullName evidence="3">YdcF family protein</fullName>
    </submittedName>
</protein>
<dbReference type="PANTHER" id="PTHR30336">
    <property type="entry name" value="INNER MEMBRANE PROTEIN, PROBABLE PERMEASE"/>
    <property type="match status" value="1"/>
</dbReference>
<evidence type="ECO:0000313" key="3">
    <source>
        <dbReference type="EMBL" id="MEA5392646.1"/>
    </source>
</evidence>
<evidence type="ECO:0000256" key="1">
    <source>
        <dbReference type="SAM" id="Phobius"/>
    </source>
</evidence>
<gene>
    <name evidence="3" type="ORF">VB738_15385</name>
</gene>
<dbReference type="InterPro" id="IPR003848">
    <property type="entry name" value="DUF218"/>
</dbReference>
<sequence>MGFLLSKLLPLGLYPLGLALLLQIAGLLGGQRRFAPVLSGVGIALLWLAATPLLSRQLVWSLEERAVRLTPSPIPSADAVLVLGGGLRPALPPRQGVEVNEAGDRLLRAVALMREGKAPWLLVTGGKVTFMANDPAAGEARLAKALATSLGVAPDRIVTSEEGRNTGEEAGALVRVARQRGWNSLLLVTSATHLPRSLATLRRAAPELRIIPVACDFQLPERRSFGTPTLAGTLMGVLPSAEALVLTTTAMREHLGLVAYRLRGWI</sequence>
<evidence type="ECO:0000313" key="4">
    <source>
        <dbReference type="Proteomes" id="UP001304461"/>
    </source>
</evidence>
<keyword evidence="1" id="KW-0472">Membrane</keyword>
<name>A0ABU5RY68_9CYAN</name>
<dbReference type="InterPro" id="IPR051599">
    <property type="entry name" value="Cell_Envelope_Assoc"/>
</dbReference>
<feature type="transmembrane region" description="Helical" evidence="1">
    <location>
        <begin position="12"/>
        <end position="30"/>
    </location>
</feature>
<dbReference type="Proteomes" id="UP001304461">
    <property type="component" value="Unassembled WGS sequence"/>
</dbReference>
<dbReference type="Pfam" id="PF02698">
    <property type="entry name" value="DUF218"/>
    <property type="match status" value="1"/>
</dbReference>
<reference evidence="3 4" key="1">
    <citation type="submission" date="2023-12" db="EMBL/GenBank/DDBJ databases">
        <title>Baltic Sea Cyanobacteria.</title>
        <authorList>
            <person name="Delbaje E."/>
            <person name="Fewer D.P."/>
            <person name="Shishido T.K."/>
        </authorList>
    </citation>
    <scope>NUCLEOTIDE SEQUENCE [LARGE SCALE GENOMIC DNA]</scope>
    <source>
        <strain evidence="3 4">UHCC 0139</strain>
    </source>
</reference>
<evidence type="ECO:0000259" key="2">
    <source>
        <dbReference type="Pfam" id="PF02698"/>
    </source>
</evidence>